<proteinExistence type="predicted"/>
<name>A0A1B3WCN3_9FIRM</name>
<organism evidence="4 6">
    <name type="scientific">Dialister pneumosintes</name>
    <dbReference type="NCBI Taxonomy" id="39950"/>
    <lineage>
        <taxon>Bacteria</taxon>
        <taxon>Bacillati</taxon>
        <taxon>Bacillota</taxon>
        <taxon>Negativicutes</taxon>
        <taxon>Veillonellales</taxon>
        <taxon>Veillonellaceae</taxon>
        <taxon>Dialister</taxon>
    </lineage>
</organism>
<dbReference type="AlphaFoldDB" id="A0A1B3WCN3"/>
<accession>A0A1B3WCN3</accession>
<dbReference type="GO" id="GO:0006355">
    <property type="term" value="P:regulation of DNA-templated transcription"/>
    <property type="evidence" value="ECO:0007669"/>
    <property type="project" value="UniProtKB-ARBA"/>
</dbReference>
<dbReference type="InterPro" id="IPR050109">
    <property type="entry name" value="HTH-type_TetR-like_transc_reg"/>
</dbReference>
<dbReference type="InterPro" id="IPR036271">
    <property type="entry name" value="Tet_transcr_reg_TetR-rel_C_sf"/>
</dbReference>
<evidence type="ECO:0000313" key="6">
    <source>
        <dbReference type="Proteomes" id="UP000094757"/>
    </source>
</evidence>
<evidence type="ECO:0000259" key="3">
    <source>
        <dbReference type="PROSITE" id="PS50977"/>
    </source>
</evidence>
<dbReference type="KEGG" id="dpn:BCB69_01065"/>
<dbReference type="SUPFAM" id="SSF46689">
    <property type="entry name" value="Homeodomain-like"/>
    <property type="match status" value="2"/>
</dbReference>
<dbReference type="SUPFAM" id="SSF48498">
    <property type="entry name" value="Tetracyclin repressor-like, C-terminal domain"/>
    <property type="match status" value="1"/>
</dbReference>
<dbReference type="PRINTS" id="PR00455">
    <property type="entry name" value="HTHTETR"/>
</dbReference>
<dbReference type="OrthoDB" id="9789566at2"/>
<protein>
    <submittedName>
        <fullName evidence="5">TetR/AcrR family transcriptional regulator</fullName>
    </submittedName>
</protein>
<dbReference type="EMBL" id="CP017037">
    <property type="protein sequence ID" value="AOH38705.1"/>
    <property type="molecule type" value="Genomic_DNA"/>
</dbReference>
<dbReference type="InterPro" id="IPR009057">
    <property type="entry name" value="Homeodomain-like_sf"/>
</dbReference>
<keyword evidence="1 2" id="KW-0238">DNA-binding</keyword>
<dbReference type="EMBL" id="QWKU01000001">
    <property type="protein sequence ID" value="RID94342.1"/>
    <property type="molecule type" value="Genomic_DNA"/>
</dbReference>
<dbReference type="Proteomes" id="UP000094757">
    <property type="component" value="Chromosome"/>
</dbReference>
<evidence type="ECO:0000313" key="5">
    <source>
        <dbReference type="EMBL" id="RID94342.1"/>
    </source>
</evidence>
<evidence type="ECO:0000313" key="7">
    <source>
        <dbReference type="Proteomes" id="UP000266262"/>
    </source>
</evidence>
<evidence type="ECO:0000256" key="2">
    <source>
        <dbReference type="PROSITE-ProRule" id="PRU00335"/>
    </source>
</evidence>
<dbReference type="PROSITE" id="PS50977">
    <property type="entry name" value="HTH_TETR_2"/>
    <property type="match status" value="2"/>
</dbReference>
<reference evidence="4" key="2">
    <citation type="submission" date="2016-08" db="EMBL/GenBank/DDBJ databases">
        <authorList>
            <person name="Seilhamer J.J."/>
        </authorList>
    </citation>
    <scope>NUCLEOTIDE SEQUENCE [LARGE SCALE GENOMIC DNA]</scope>
    <source>
        <strain evidence="4">F0677</strain>
    </source>
</reference>
<feature type="DNA-binding region" description="H-T-H motif" evidence="2">
    <location>
        <begin position="24"/>
        <end position="43"/>
    </location>
</feature>
<evidence type="ECO:0000313" key="4">
    <source>
        <dbReference type="EMBL" id="AOH38705.1"/>
    </source>
</evidence>
<dbReference type="PANTHER" id="PTHR30328:SF54">
    <property type="entry name" value="HTH-TYPE TRANSCRIPTIONAL REPRESSOR SCO4008"/>
    <property type="match status" value="1"/>
</dbReference>
<feature type="DNA-binding region" description="H-T-H motif" evidence="2">
    <location>
        <begin position="86"/>
        <end position="105"/>
    </location>
</feature>
<dbReference type="Proteomes" id="UP000266262">
    <property type="component" value="Unassembled WGS sequence"/>
</dbReference>
<dbReference type="PANTHER" id="PTHR30328">
    <property type="entry name" value="TRANSCRIPTIONAL REPRESSOR"/>
    <property type="match status" value="1"/>
</dbReference>
<reference evidence="6" key="1">
    <citation type="submission" date="2016-08" db="EMBL/GenBank/DDBJ databases">
        <authorList>
            <person name="Holder M.E."/>
            <person name="Ajami N.J."/>
            <person name="Petrosino J.F."/>
        </authorList>
    </citation>
    <scope>NUCLEOTIDE SEQUENCE [LARGE SCALE GENOMIC DNA]</scope>
    <source>
        <strain evidence="6">F0677</strain>
    </source>
</reference>
<dbReference type="GO" id="GO:0003677">
    <property type="term" value="F:DNA binding"/>
    <property type="evidence" value="ECO:0007669"/>
    <property type="project" value="UniProtKB-UniRule"/>
</dbReference>
<gene>
    <name evidence="4" type="ORF">BCB69_01065</name>
    <name evidence="5" type="ORF">DX915_02115</name>
</gene>
<dbReference type="STRING" id="39950.BCB69_01065"/>
<feature type="domain" description="HTH tetR-type" evidence="3">
    <location>
        <begin position="1"/>
        <end position="61"/>
    </location>
</feature>
<dbReference type="InterPro" id="IPR001647">
    <property type="entry name" value="HTH_TetR"/>
</dbReference>
<keyword evidence="7" id="KW-1185">Reference proteome</keyword>
<dbReference type="InterPro" id="IPR023772">
    <property type="entry name" value="DNA-bd_HTH_TetR-type_CS"/>
</dbReference>
<evidence type="ECO:0000256" key="1">
    <source>
        <dbReference type="ARBA" id="ARBA00023125"/>
    </source>
</evidence>
<dbReference type="Pfam" id="PF00440">
    <property type="entry name" value="TetR_N"/>
    <property type="match status" value="2"/>
</dbReference>
<dbReference type="RefSeq" id="WP_022513938.1">
    <property type="nucleotide sequence ID" value="NZ_CP017037.1"/>
</dbReference>
<sequence>MKTVDRIRKVAKKLFLERGFKKVSIREIAEKAEVPASSISYYFGSKKNLYHDVVTESHVATEISVREKIEESALSLFASKGYESVTIRDIAAAADVNSAAISYYFGGKKELYMAILQVGADILKRTQDTTDLTNNMPEFIIRHYMESFASLVVTYPESLRIMEWELIKTTDTFKQMWKSWYQPIFLEVYKAIQQGIKEGIFRKNLNPEGACILWISMMVNFFTAADVKGKNNLIDLDKSLSLEAYFESAADIFINGIKLKAEELL</sequence>
<reference evidence="5 7" key="3">
    <citation type="submission" date="2018-08" db="EMBL/GenBank/DDBJ databases">
        <title>Draft genome sequence of Dialister pneumosintes KCOM 1685.</title>
        <authorList>
            <person name="Kook J.-K."/>
            <person name="Park S.-N."/>
            <person name="Lim Y.K."/>
        </authorList>
    </citation>
    <scope>NUCLEOTIDE SEQUENCE [LARGE SCALE GENOMIC DNA]</scope>
    <source>
        <strain evidence="5 7">KCOM 1685</strain>
    </source>
</reference>
<dbReference type="Gene3D" id="1.10.357.10">
    <property type="entry name" value="Tetracycline Repressor, domain 2"/>
    <property type="match status" value="2"/>
</dbReference>
<dbReference type="PROSITE" id="PS01081">
    <property type="entry name" value="HTH_TETR_1"/>
    <property type="match status" value="1"/>
</dbReference>
<dbReference type="Gene3D" id="1.10.10.60">
    <property type="entry name" value="Homeodomain-like"/>
    <property type="match status" value="1"/>
</dbReference>
<feature type="domain" description="HTH tetR-type" evidence="3">
    <location>
        <begin position="63"/>
        <end position="123"/>
    </location>
</feature>